<dbReference type="InterPro" id="IPR027107">
    <property type="entry name" value="Tuberin/Ral-act_asu"/>
</dbReference>
<name>A0A1W4WKE0_AGRPL</name>
<keyword evidence="5" id="KW-1185">Reference proteome</keyword>
<dbReference type="RefSeq" id="XP_018324374.1">
    <property type="nucleotide sequence ID" value="XM_018468872.1"/>
</dbReference>
<dbReference type="OrthoDB" id="19311at2759"/>
<dbReference type="InterPro" id="IPR000331">
    <property type="entry name" value="Rap/Ran_GAP_dom"/>
</dbReference>
<dbReference type="SUPFAM" id="SSF111347">
    <property type="entry name" value="Rap/Ran-GAP"/>
    <property type="match status" value="1"/>
</dbReference>
<feature type="compositionally biased region" description="Basic residues" evidence="3">
    <location>
        <begin position="692"/>
        <end position="707"/>
    </location>
</feature>
<dbReference type="Proteomes" id="UP000192223">
    <property type="component" value="Unplaced"/>
</dbReference>
<dbReference type="InterPro" id="IPR016024">
    <property type="entry name" value="ARM-type_fold"/>
</dbReference>
<dbReference type="GO" id="GO:0051056">
    <property type="term" value="P:regulation of small GTPase mediated signal transduction"/>
    <property type="evidence" value="ECO:0007669"/>
    <property type="project" value="InterPro"/>
</dbReference>
<dbReference type="GO" id="GO:0005634">
    <property type="term" value="C:nucleus"/>
    <property type="evidence" value="ECO:0007669"/>
    <property type="project" value="InterPro"/>
</dbReference>
<dbReference type="PANTHER" id="PTHR10063">
    <property type="entry name" value="TUBERIN"/>
    <property type="match status" value="1"/>
</dbReference>
<feature type="domain" description="Rap-GAP" evidence="4">
    <location>
        <begin position="1517"/>
        <end position="1725"/>
    </location>
</feature>
<sequence>MFSKKSHLDVKKSTVKIQDPKKDLTTRLKHLKIILDNVDVLEAKGIFEANFSHIYHILYDSFIEAENHLRQRELSFHLVHKAHKEELENALWVLENVLSLLPELLHKRWQLHSLSRILGKLLHPGNSIRVRRQAVRYFLMWYQALGENAPEYIHKTYSSLVPNFGQEKQDVTAQIGSSIFHDTSAQNPVTSFELLPILPPSGAEKLPDQPSKLFLETLLEYMVTTVVKLEWHDKLSRQHRCFSFLLEQFKIYYLPKLCPNFCYGTSIYSPNLDLPVLRKPEADNEFVACRVSLIKWVANHMHQLKKPTDSSLPSLGNVSNSGTQVSIHQPAVAHEEPQHDSAHPSLDSTISVQTVRVANDEELASQIVRDILYSSRENVNFIHEIYRQAFLLNFNHAVAIRRTIAVYKDIIQLNLSELPPYALELPDEIPRVLEDSPCENSRPIRLRNDSYLGAIHKENLIIRAGLQNVLQVFVSHAANVFLSEVSPHFPSLLEEQTDACKRVLNIYRYMVMHTRMDSNTWEQLLLTLLQITSLVLSENPPKRKGQTLGVKLAPAIFQTLIVTWIKANLNVTISRELWDRFLHVLTSLTNWEELIKEWAKTLETLTRVLARHVYNLDLTDLPLDRLSEQKTKKTRRGTGRQEGSTPCSTAGIETATSRISNNDISIPDTRGGVQNTIRNGLSRSYSETNLAVKRRSPLKSQKPHRRSYSLDNLHPLDSESTDRTRSPSPAPSSGLESSSIKDSPIQLDVLAPENSAQEMMLGDQPKGVVCGGTIRGWLPNVAVILWKRMLGALGDINQIYEPRLHAQVFEYLIKLTETLIKIKQNQGVTMDNQSTPPPPELVPPLTLVIPWCFEALTLSNEYETGKLSALRLLCTVTLNCDPQHRNYLAQFYQSIHIALCGSSRSAMYIVIKYLGPRFLSLQLPGSSLLLLDLIHACNIILNSSDVSQSVPRTEAVSILANLLSLPNDIGQISVLKPEPSVQLMACPDLKERLITILLRSGRKEPTGIARCFALSALGIFIYKEFTNQSFHPKVVDALNVLLLALKINNKTIAQLASNILFLLCDYGPVLWTHYPHMGDRIIRTLCSVLFSHAPSGPTDKDCDKALCMNLLLCLGEWCMRLGPARLLEVPEYGEKRNICLLSLVFTVLYKIISGRILSESEAILKQWSMPIKEDFDSNIILDNLMDKTPGSSPSKNVNCQQAVILCAKAVAAHLVIHLGHFPMAIGAARLSSLVVEHDDVPSLVSDELSGDIFSAPNIQLFVLTKNVVASLVELPALEVPGGGATAGFSTADKQVRVLLRDLSGKSSWDASILYQSPDSRRTSVISTELAECDRQSSIESKWGPVSLFQPESFIFNNFQPHLPQRAVRHRPPNVLPDVSNAAPDLDQLDDLLQYLGYTSPECLENAEQKLNEPDLPPLSIDIEQEAIASVISQRNTEQDHFKSTQNFEIISGKRSSTCMAYEMLAAQTRMEVILRSADSPSSFQQCRLLFSQLGLATWERRKRLHLLNKTERLLREIRNLDTQRCRETHKIAVIYIAPGQEDKNSILSNQGGSVEYEQFLASLAWEVELEGHTGFLGGLQKQGSTGLTAPYYATSLLEAIFHVATRMPGETPEAVLNKTRHLGNDEVHIVWSEHSRDYRRDIIPTEFCDVLIVIYPLGNQLNRVTITCKAEVSYFGVLFNEAIVSSSVLAGLVRATVVFASRAKRTTLPFFQQYYEERARSLETVVTKHRNSTTYEDFISQIFNPTIALSPFRTTGRTISGSVNNSSCSSSQSTLAAALIDPHGQSHKGGHKNEHKFNRDSMKGVWFNNADVSQNVESTSISPRPLKKLSTSLKSVPRRPLKQDVSSDSPPESPTQLIQRK</sequence>
<dbReference type="FunCoup" id="A0A1W4WKE0">
    <property type="interactions" value="1084"/>
</dbReference>
<dbReference type="Pfam" id="PF20412">
    <property type="entry name" value="RALGAPB_N"/>
    <property type="match status" value="1"/>
</dbReference>
<feature type="region of interest" description="Disordered" evidence="3">
    <location>
        <begin position="1816"/>
        <end position="1861"/>
    </location>
</feature>
<organism evidence="5 6">
    <name type="scientific">Agrilus planipennis</name>
    <name type="common">Emerald ash borer</name>
    <name type="synonym">Agrilus marcopoli</name>
    <dbReference type="NCBI Taxonomy" id="224129"/>
    <lineage>
        <taxon>Eukaryota</taxon>
        <taxon>Metazoa</taxon>
        <taxon>Ecdysozoa</taxon>
        <taxon>Arthropoda</taxon>
        <taxon>Hexapoda</taxon>
        <taxon>Insecta</taxon>
        <taxon>Pterygota</taxon>
        <taxon>Neoptera</taxon>
        <taxon>Endopterygota</taxon>
        <taxon>Coleoptera</taxon>
        <taxon>Polyphaga</taxon>
        <taxon>Elateriformia</taxon>
        <taxon>Buprestoidea</taxon>
        <taxon>Buprestidae</taxon>
        <taxon>Agrilinae</taxon>
        <taxon>Agrilus</taxon>
    </lineage>
</organism>
<evidence type="ECO:0000256" key="3">
    <source>
        <dbReference type="SAM" id="MobiDB-lite"/>
    </source>
</evidence>
<dbReference type="Gene3D" id="3.40.50.11210">
    <property type="entry name" value="Rap/Ran-GAP"/>
    <property type="match status" value="1"/>
</dbReference>
<keyword evidence="2" id="KW-0597">Phosphoprotein</keyword>
<reference evidence="6" key="1">
    <citation type="submission" date="2025-08" db="UniProtKB">
        <authorList>
            <consortium name="RefSeq"/>
        </authorList>
    </citation>
    <scope>IDENTIFICATION</scope>
    <source>
        <tissue evidence="6">Entire body</tissue>
    </source>
</reference>
<feature type="compositionally biased region" description="Polar residues" evidence="3">
    <location>
        <begin position="672"/>
        <end position="689"/>
    </location>
</feature>
<feature type="compositionally biased region" description="Basic and acidic residues" evidence="3">
    <location>
        <begin position="714"/>
        <end position="725"/>
    </location>
</feature>
<dbReference type="InterPro" id="IPR035974">
    <property type="entry name" value="Rap/Ran-GAP_sf"/>
</dbReference>
<accession>A0A1W4WKE0</accession>
<proteinExistence type="predicted"/>
<dbReference type="SUPFAM" id="SSF48371">
    <property type="entry name" value="ARM repeat"/>
    <property type="match status" value="1"/>
</dbReference>
<dbReference type="InParanoid" id="A0A1W4WKE0"/>
<dbReference type="FunFam" id="3.40.50.11210:FF:000001">
    <property type="entry name" value="Ral GTPase-activating protein subunit alpha-1 isoform 1"/>
    <property type="match status" value="1"/>
</dbReference>
<dbReference type="InterPro" id="IPR046859">
    <property type="entry name" value="RGPA/RALGAPB_N"/>
</dbReference>
<evidence type="ECO:0000313" key="5">
    <source>
        <dbReference type="Proteomes" id="UP000192223"/>
    </source>
</evidence>
<evidence type="ECO:0000259" key="4">
    <source>
        <dbReference type="PROSITE" id="PS50085"/>
    </source>
</evidence>
<keyword evidence="1" id="KW-0343">GTPase activation</keyword>
<dbReference type="PROSITE" id="PS50085">
    <property type="entry name" value="RAPGAP"/>
    <property type="match status" value="1"/>
</dbReference>
<feature type="compositionally biased region" description="Polar residues" evidence="3">
    <location>
        <begin position="1844"/>
        <end position="1861"/>
    </location>
</feature>
<feature type="compositionally biased region" description="Polar residues" evidence="3">
    <location>
        <begin position="654"/>
        <end position="664"/>
    </location>
</feature>
<dbReference type="KEGG" id="apln:108736436"/>
<dbReference type="GeneID" id="108736436"/>
<dbReference type="STRING" id="224129.A0A1W4WKE0"/>
<evidence type="ECO:0000256" key="2">
    <source>
        <dbReference type="ARBA" id="ARBA00022553"/>
    </source>
</evidence>
<dbReference type="GO" id="GO:0005096">
    <property type="term" value="F:GTPase activator activity"/>
    <property type="evidence" value="ECO:0007669"/>
    <property type="project" value="UniProtKB-KW"/>
</dbReference>
<evidence type="ECO:0000313" key="6">
    <source>
        <dbReference type="RefSeq" id="XP_018324374.1"/>
    </source>
</evidence>
<dbReference type="Pfam" id="PF02145">
    <property type="entry name" value="Rap_GAP"/>
    <property type="match status" value="1"/>
</dbReference>
<gene>
    <name evidence="6" type="primary">LOC108736436</name>
</gene>
<dbReference type="GO" id="GO:0005737">
    <property type="term" value="C:cytoplasm"/>
    <property type="evidence" value="ECO:0007669"/>
    <property type="project" value="TreeGrafter"/>
</dbReference>
<feature type="region of interest" description="Disordered" evidence="3">
    <location>
        <begin position="628"/>
        <end position="743"/>
    </location>
</feature>
<dbReference type="PANTHER" id="PTHR10063:SF11">
    <property type="entry name" value="RHO GTPASE-ACTIVATING PROTEIN CG5521-RELATED"/>
    <property type="match status" value="1"/>
</dbReference>
<evidence type="ECO:0000256" key="1">
    <source>
        <dbReference type="ARBA" id="ARBA00022468"/>
    </source>
</evidence>
<protein>
    <submittedName>
        <fullName evidence="6">Probable Rho GTPase-activating protein CG5521 isoform X1</fullName>
    </submittedName>
</protein>